<evidence type="ECO:0000313" key="2">
    <source>
        <dbReference type="Proteomes" id="UP000298180"/>
    </source>
</evidence>
<name>A0A4Z0BRX4_9BURK</name>
<comment type="caution">
    <text evidence="1">The sequence shown here is derived from an EMBL/GenBank/DDBJ whole genome shotgun (WGS) entry which is preliminary data.</text>
</comment>
<protein>
    <submittedName>
        <fullName evidence="1">AlpA family phage regulatory protein</fullName>
    </submittedName>
</protein>
<keyword evidence="2" id="KW-1185">Reference proteome</keyword>
<dbReference type="RefSeq" id="WP_135265354.1">
    <property type="nucleotide sequence ID" value="NZ_SMLM01000003.1"/>
</dbReference>
<dbReference type="EMBL" id="SMLM01000003">
    <property type="protein sequence ID" value="TFZ01018.1"/>
    <property type="molecule type" value="Genomic_DNA"/>
</dbReference>
<dbReference type="Gene3D" id="1.10.238.160">
    <property type="match status" value="1"/>
</dbReference>
<reference evidence="1 2" key="1">
    <citation type="submission" date="2019-03" db="EMBL/GenBank/DDBJ databases">
        <title>Ramlibacter henchirensis DSM 14656, whole genome shotgun sequence.</title>
        <authorList>
            <person name="Zhang X."/>
            <person name="Feng G."/>
            <person name="Zhu H."/>
        </authorList>
    </citation>
    <scope>NUCLEOTIDE SEQUENCE [LARGE SCALE GENOMIC DNA]</scope>
    <source>
        <strain evidence="1 2">DSM 14656</strain>
    </source>
</reference>
<gene>
    <name evidence="1" type="ORF">EZ313_21255</name>
</gene>
<dbReference type="Proteomes" id="UP000298180">
    <property type="component" value="Unassembled WGS sequence"/>
</dbReference>
<dbReference type="AlphaFoldDB" id="A0A4Z0BRX4"/>
<accession>A0A4Z0BRX4</accession>
<sequence length="82" mass="8951">MRLEQFIRPAEMPKHTGCAQSTAYADVKAGLLPPPVKLGRRSSGWIAREVAAVQQARIAGSSEGEIRKLVAELVRQRHTATT</sequence>
<dbReference type="OrthoDB" id="5398721at2"/>
<organism evidence="1 2">
    <name type="scientific">Ramlibacter henchirensis</name>
    <dbReference type="NCBI Taxonomy" id="204072"/>
    <lineage>
        <taxon>Bacteria</taxon>
        <taxon>Pseudomonadati</taxon>
        <taxon>Pseudomonadota</taxon>
        <taxon>Betaproteobacteria</taxon>
        <taxon>Burkholderiales</taxon>
        <taxon>Comamonadaceae</taxon>
        <taxon>Ramlibacter</taxon>
    </lineage>
</organism>
<dbReference type="Pfam" id="PF05930">
    <property type="entry name" value="Phage_AlpA"/>
    <property type="match status" value="1"/>
</dbReference>
<dbReference type="InterPro" id="IPR010260">
    <property type="entry name" value="AlpA"/>
</dbReference>
<proteinExistence type="predicted"/>
<evidence type="ECO:0000313" key="1">
    <source>
        <dbReference type="EMBL" id="TFZ01018.1"/>
    </source>
</evidence>